<dbReference type="AlphaFoldDB" id="A0A2U3DAL3"/>
<feature type="transmembrane region" description="Helical" evidence="6">
    <location>
        <begin position="270"/>
        <end position="303"/>
    </location>
</feature>
<comment type="similarity">
    <text evidence="6">Belongs to the LPG synthase family.</text>
</comment>
<evidence type="ECO:0000256" key="6">
    <source>
        <dbReference type="RuleBase" id="RU363042"/>
    </source>
</evidence>
<gene>
    <name evidence="6" type="primary">mprF</name>
    <name evidence="7" type="ORF">BM613_03680</name>
</gene>
<evidence type="ECO:0000256" key="3">
    <source>
        <dbReference type="ARBA" id="ARBA00022692"/>
    </source>
</evidence>
<evidence type="ECO:0000256" key="2">
    <source>
        <dbReference type="ARBA" id="ARBA00022475"/>
    </source>
</evidence>
<protein>
    <recommendedName>
        <fullName evidence="6">Phosphatidylglycerol lysyltransferase</fullName>
        <ecNumber evidence="6">2.3.2.3</ecNumber>
    </recommendedName>
    <alternativeName>
        <fullName evidence="6">Lysylphosphatidylglycerol synthase</fullName>
    </alternativeName>
</protein>
<keyword evidence="2" id="KW-1003">Cell membrane</keyword>
<feature type="transmembrane region" description="Helical" evidence="6">
    <location>
        <begin position="82"/>
        <end position="111"/>
    </location>
</feature>
<keyword evidence="6" id="KW-0443">Lipid metabolism</keyword>
<comment type="catalytic activity">
    <reaction evidence="6">
        <text>L-lysyl-tRNA(Lys) + a 1,2-diacyl-sn-glycero-3-phospho-(1'-sn-glycerol) = a 1,2-diacyl-sn-glycero-3-phospho-1'-(3'-O-L-lysyl)-sn-glycerol + tRNA(Lys)</text>
        <dbReference type="Rhea" id="RHEA:10668"/>
        <dbReference type="Rhea" id="RHEA-COMP:9696"/>
        <dbReference type="Rhea" id="RHEA-COMP:9697"/>
        <dbReference type="ChEBI" id="CHEBI:64716"/>
        <dbReference type="ChEBI" id="CHEBI:75792"/>
        <dbReference type="ChEBI" id="CHEBI:78442"/>
        <dbReference type="ChEBI" id="CHEBI:78529"/>
        <dbReference type="EC" id="2.3.2.3"/>
    </reaction>
</comment>
<keyword evidence="4 6" id="KW-1133">Transmembrane helix</keyword>
<keyword evidence="6" id="KW-0046">Antibiotic resistance</keyword>
<dbReference type="RefSeq" id="WP_109429833.1">
    <property type="nucleotide sequence ID" value="NZ_MPDK01000004.1"/>
</dbReference>
<dbReference type="GO" id="GO:0050071">
    <property type="term" value="F:phosphatidylglycerol lysyltransferase activity"/>
    <property type="evidence" value="ECO:0007669"/>
    <property type="project" value="UniProtKB-EC"/>
</dbReference>
<dbReference type="InterPro" id="IPR022791">
    <property type="entry name" value="L-PG_synthase/AglD"/>
</dbReference>
<keyword evidence="5 6" id="KW-0472">Membrane</keyword>
<dbReference type="PANTHER" id="PTHR39087">
    <property type="entry name" value="UPF0104 MEMBRANE PROTEIN MJ1595"/>
    <property type="match status" value="1"/>
</dbReference>
<proteinExistence type="inferred from homology"/>
<dbReference type="GO" id="GO:0006629">
    <property type="term" value="P:lipid metabolic process"/>
    <property type="evidence" value="ECO:0007669"/>
    <property type="project" value="UniProtKB-KW"/>
</dbReference>
<evidence type="ECO:0000256" key="1">
    <source>
        <dbReference type="ARBA" id="ARBA00004651"/>
    </source>
</evidence>
<keyword evidence="8" id="KW-1185">Reference proteome</keyword>
<feature type="transmembrane region" description="Helical" evidence="6">
    <location>
        <begin position="238"/>
        <end position="264"/>
    </location>
</feature>
<comment type="function">
    <text evidence="6">Catalyzes the transfer of a lysyl group from L-lysyl-tRNA(Lys) to membrane-bound phosphatidylglycerol (PG), which produces lysylphosphatidylglycerol (LPG), a major component of the bacterial membrane with a positive net charge. LPG synthesis contributes to bacterial virulence as it is involved in the resistance mechanism against cationic antimicrobial peptides (CAMP) produces by the host's immune system (defensins, cathelicidins) and by the competing microorganisms.</text>
</comment>
<dbReference type="GO" id="GO:0046677">
    <property type="term" value="P:response to antibiotic"/>
    <property type="evidence" value="ECO:0007669"/>
    <property type="project" value="UniProtKB-KW"/>
</dbReference>
<keyword evidence="6" id="KW-0808">Transferase</keyword>
<comment type="subcellular location">
    <subcellularLocation>
        <location evidence="1 6">Cell membrane</location>
        <topology evidence="1 6">Multi-pass membrane protein</topology>
    </subcellularLocation>
</comment>
<dbReference type="Pfam" id="PF03706">
    <property type="entry name" value="LPG_synthase_TM"/>
    <property type="match status" value="1"/>
</dbReference>
<evidence type="ECO:0000256" key="5">
    <source>
        <dbReference type="ARBA" id="ARBA00023136"/>
    </source>
</evidence>
<dbReference type="EC" id="2.3.2.3" evidence="6"/>
<comment type="caution">
    <text evidence="7">The sequence shown here is derived from an EMBL/GenBank/DDBJ whole genome shotgun (WGS) entry which is preliminary data.</text>
</comment>
<dbReference type="OrthoDB" id="4481258at2"/>
<organism evidence="7 8">
    <name type="scientific">Sulfoacidibacillus thermotolerans</name>
    <name type="common">Acidibacillus sulfuroxidans</name>
    <dbReference type="NCBI Taxonomy" id="1765684"/>
    <lineage>
        <taxon>Bacteria</taxon>
        <taxon>Bacillati</taxon>
        <taxon>Bacillota</taxon>
        <taxon>Bacilli</taxon>
        <taxon>Bacillales</taxon>
        <taxon>Alicyclobacillaceae</taxon>
        <taxon>Sulfoacidibacillus</taxon>
    </lineage>
</organism>
<dbReference type="GO" id="GO:0005886">
    <property type="term" value="C:plasma membrane"/>
    <property type="evidence" value="ECO:0007669"/>
    <property type="project" value="UniProtKB-SubCell"/>
</dbReference>
<accession>A0A2U3DAL3</accession>
<sequence>MNISPSLRHTLSLLWGSVIMLLIALLAYKEHKTIEAAFPYLTHANLLVAMVTIVCEWLYFALQALAAKQLYQLYNCFPRWSVLLGMLVHATMLNEVMPTSGASGTAGFIFWGERFGLGLRNSIAVSVWMTLLSYLALLPLVLVCLRVLVLLPGEPQSAILEAEKGFAWFLVAFTLLGLLWLFYVKRMKQETISEKARLDGPIARFISKVQNKLHWYTNHEVRKEWIVIKSHPLRMMTVVGLLFAIYPVRVGMLMICFLALHHPIDLSVAIYTYSLTLLFSVVSLAPTTLGVVEVALTTALRWFGVPLPIALAGTLLYRIPSFWLPILAGLLYQAWLTKQISQDIQAP</sequence>
<feature type="transmembrane region" description="Helical" evidence="6">
    <location>
        <begin position="123"/>
        <end position="151"/>
    </location>
</feature>
<dbReference type="EMBL" id="MPDK01000004">
    <property type="protein sequence ID" value="PWI58330.1"/>
    <property type="molecule type" value="Genomic_DNA"/>
</dbReference>
<feature type="transmembrane region" description="Helical" evidence="6">
    <location>
        <begin position="12"/>
        <end position="28"/>
    </location>
</feature>
<evidence type="ECO:0000313" key="8">
    <source>
        <dbReference type="Proteomes" id="UP000245380"/>
    </source>
</evidence>
<dbReference type="PANTHER" id="PTHR39087:SF2">
    <property type="entry name" value="UPF0104 MEMBRANE PROTEIN MJ1595"/>
    <property type="match status" value="1"/>
</dbReference>
<evidence type="ECO:0000256" key="4">
    <source>
        <dbReference type="ARBA" id="ARBA00022989"/>
    </source>
</evidence>
<evidence type="ECO:0000313" key="7">
    <source>
        <dbReference type="EMBL" id="PWI58330.1"/>
    </source>
</evidence>
<feature type="transmembrane region" description="Helical" evidence="6">
    <location>
        <begin position="40"/>
        <end position="62"/>
    </location>
</feature>
<dbReference type="Proteomes" id="UP000245380">
    <property type="component" value="Unassembled WGS sequence"/>
</dbReference>
<reference evidence="7 8" key="1">
    <citation type="submission" date="2016-11" db="EMBL/GenBank/DDBJ databases">
        <title>Comparative genomics of Acidibacillus ferroxidans species.</title>
        <authorList>
            <person name="Oliveira G."/>
            <person name="Nunes G."/>
            <person name="Oliveira R."/>
            <person name="Araujo F."/>
            <person name="Salim A."/>
            <person name="Scholte L."/>
            <person name="Morais D."/>
            <person name="Nancucheo I."/>
            <person name="Johnson D.B."/>
            <person name="Grail B."/>
            <person name="Bittencourt J."/>
            <person name="Valadares R."/>
        </authorList>
    </citation>
    <scope>NUCLEOTIDE SEQUENCE [LARGE SCALE GENOMIC DNA]</scope>
    <source>
        <strain evidence="7 8">Y002</strain>
    </source>
</reference>
<feature type="transmembrane region" description="Helical" evidence="6">
    <location>
        <begin position="166"/>
        <end position="184"/>
    </location>
</feature>
<keyword evidence="3 6" id="KW-0812">Transmembrane</keyword>
<dbReference type="NCBIfam" id="TIGR00374">
    <property type="entry name" value="flippase-like domain"/>
    <property type="match status" value="1"/>
</dbReference>
<name>A0A2U3DAL3_SULT2</name>